<proteinExistence type="predicted"/>
<feature type="compositionally biased region" description="Polar residues" evidence="1">
    <location>
        <begin position="117"/>
        <end position="126"/>
    </location>
</feature>
<gene>
    <name evidence="2" type="ORF">CSOJ01_12956</name>
</gene>
<protein>
    <submittedName>
        <fullName evidence="2">Uncharacterized protein</fullName>
    </submittedName>
</protein>
<comment type="caution">
    <text evidence="2">The sequence shown here is derived from an EMBL/GenBank/DDBJ whole genome shotgun (WGS) entry which is preliminary data.</text>
</comment>
<feature type="region of interest" description="Disordered" evidence="1">
    <location>
        <begin position="34"/>
        <end position="59"/>
    </location>
</feature>
<dbReference type="AlphaFoldDB" id="A0A8H6ITL1"/>
<feature type="compositionally biased region" description="Polar residues" evidence="1">
    <location>
        <begin position="44"/>
        <end position="59"/>
    </location>
</feature>
<organism evidence="2 3">
    <name type="scientific">Colletotrichum sojae</name>
    <dbReference type="NCBI Taxonomy" id="2175907"/>
    <lineage>
        <taxon>Eukaryota</taxon>
        <taxon>Fungi</taxon>
        <taxon>Dikarya</taxon>
        <taxon>Ascomycota</taxon>
        <taxon>Pezizomycotina</taxon>
        <taxon>Sordariomycetes</taxon>
        <taxon>Hypocreomycetidae</taxon>
        <taxon>Glomerellales</taxon>
        <taxon>Glomerellaceae</taxon>
        <taxon>Colletotrichum</taxon>
        <taxon>Colletotrichum orchidearum species complex</taxon>
    </lineage>
</organism>
<evidence type="ECO:0000256" key="1">
    <source>
        <dbReference type="SAM" id="MobiDB-lite"/>
    </source>
</evidence>
<dbReference type="EMBL" id="WIGN01000353">
    <property type="protein sequence ID" value="KAF6797544.1"/>
    <property type="molecule type" value="Genomic_DNA"/>
</dbReference>
<dbReference type="Proteomes" id="UP000652219">
    <property type="component" value="Unassembled WGS sequence"/>
</dbReference>
<evidence type="ECO:0000313" key="3">
    <source>
        <dbReference type="Proteomes" id="UP000652219"/>
    </source>
</evidence>
<reference evidence="2 3" key="1">
    <citation type="journal article" date="2020" name="Phytopathology">
        <title>Genome Sequence Resources of Colletotrichum truncatum, C. plurivorum, C. musicola, and C. sojae: Four Species Pathogenic to Soybean (Glycine max).</title>
        <authorList>
            <person name="Rogerio F."/>
            <person name="Boufleur T.R."/>
            <person name="Ciampi-Guillardi M."/>
            <person name="Sukno S.A."/>
            <person name="Thon M.R."/>
            <person name="Massola Junior N.S."/>
            <person name="Baroncelli R."/>
        </authorList>
    </citation>
    <scope>NUCLEOTIDE SEQUENCE [LARGE SCALE GENOMIC DNA]</scope>
    <source>
        <strain evidence="2 3">LFN0009</strain>
    </source>
</reference>
<keyword evidence="3" id="KW-1185">Reference proteome</keyword>
<feature type="region of interest" description="Disordered" evidence="1">
    <location>
        <begin position="115"/>
        <end position="141"/>
    </location>
</feature>
<sequence length="141" mass="14813">MLSSVDASDLTCGMLRRDGEAATRTSGGWTLQRREGAKGLHVSPQKQKGNNCKQGRSQSGFLPNPTICEHMAKCARRGTVPCRAVPVAVSVPYNSCNGAATKGLWWRTKTGRVLSGTPPSASSAETGLTPVVMTGPGARQT</sequence>
<accession>A0A8H6ITL1</accession>
<name>A0A8H6ITL1_9PEZI</name>
<evidence type="ECO:0000313" key="2">
    <source>
        <dbReference type="EMBL" id="KAF6797544.1"/>
    </source>
</evidence>